<evidence type="ECO:0000313" key="1">
    <source>
        <dbReference type="EMBL" id="MDC6409517.1"/>
    </source>
</evidence>
<evidence type="ECO:0000313" key="2">
    <source>
        <dbReference type="Proteomes" id="UP001220702"/>
    </source>
</evidence>
<organism evidence="1 2">
    <name type="scientific">Xylella fastidiosa subsp. multiplex</name>
    <dbReference type="NCBI Taxonomy" id="644357"/>
    <lineage>
        <taxon>Bacteria</taxon>
        <taxon>Pseudomonadati</taxon>
        <taxon>Pseudomonadota</taxon>
        <taxon>Gammaproteobacteria</taxon>
        <taxon>Lysobacterales</taxon>
        <taxon>Lysobacteraceae</taxon>
        <taxon>Xylella</taxon>
    </lineage>
</organism>
<dbReference type="RefSeq" id="WP_375732425.1">
    <property type="nucleotide sequence ID" value="NZ_CP136976.1"/>
</dbReference>
<reference evidence="1" key="2">
    <citation type="journal article" date="2023" name="Commun. Biol.">
        <title>Suspicions of two bridgehead invasions of Xylella fastidiosa subsp. multiplex in France.</title>
        <authorList>
            <person name="Dupas E."/>
            <person name="Durand K."/>
            <person name="Rieux A."/>
            <person name="Briand M."/>
            <person name="Pruvost O."/>
            <person name="Cunty A."/>
            <person name="Denance N."/>
            <person name="Donnadieu C."/>
            <person name="Legendre B."/>
            <person name="Lopez-Roques C."/>
            <person name="Cesbron S."/>
            <person name="Ravigne V."/>
            <person name="Jacques M.A."/>
        </authorList>
    </citation>
    <scope>NUCLEOTIDE SEQUENCE</scope>
    <source>
        <strain evidence="1">CFBP8070</strain>
    </source>
</reference>
<name>A0AAW6I0W6_XYLFS</name>
<reference evidence="1" key="1">
    <citation type="submission" date="2021-11" db="EMBL/GenBank/DDBJ databases">
        <authorList>
            <person name="Denance N."/>
            <person name="Briand M."/>
            <person name="Dupas E."/>
            <person name="Durand K."/>
            <person name="Legendre B."/>
            <person name="Cunty A."/>
            <person name="Donnadieu C."/>
            <person name="Lopez Roques C."/>
            <person name="Cesbron S."/>
            <person name="Jacques M.A."/>
        </authorList>
    </citation>
    <scope>NUCLEOTIDE SEQUENCE</scope>
    <source>
        <strain evidence="1">CFBP8070</strain>
    </source>
</reference>
<dbReference type="EMBL" id="JAJKGN010000003">
    <property type="protein sequence ID" value="MDC6409517.1"/>
    <property type="molecule type" value="Genomic_DNA"/>
</dbReference>
<accession>A0AAW6I0W6</accession>
<comment type="caution">
    <text evidence="1">The sequence shown here is derived from an EMBL/GenBank/DDBJ whole genome shotgun (WGS) entry which is preliminary data.</text>
</comment>
<sequence>MNRFLIHYRSHFETTQQGAPRLSTVLYFQNSGMPALSPPPIPVSDNLACFPDRIKMAASLKENLKLKLYSTEKVSGVVKELAEAPALPLKFISHSETIAKLSKHIKDMHYIKNYDARDIAKMISEKGIKIKLKEIKCILQTKEKN</sequence>
<dbReference type="AlphaFoldDB" id="A0AAW6I0W6"/>
<protein>
    <submittedName>
        <fullName evidence="1">Uncharacterized protein</fullName>
    </submittedName>
</protein>
<gene>
    <name evidence="1" type="ORF">LOK82_13230</name>
</gene>
<proteinExistence type="predicted"/>
<dbReference type="Proteomes" id="UP001220702">
    <property type="component" value="Unassembled WGS sequence"/>
</dbReference>